<dbReference type="Gene3D" id="3.30.450.290">
    <property type="match status" value="1"/>
</dbReference>
<sequence>MMTRQTWLAVTAGLTMLAADAAAAGEAELVAEARSRASGFASDLQATLKGAIQAGGLTQGIEVCKSAAPALADQHSVEGWSIGRTALRVRNPGNVADAWQTEQLEQMVAAPMQDGRPASVWRMTEREGQPMFEYMQAIPTGEVCLKCHGQSLSDDVQQSLAELYPDDQATGFGLGDLRGAFVVRYWPVVGQ</sequence>
<evidence type="ECO:0000313" key="4">
    <source>
        <dbReference type="Proteomes" id="UP000198519"/>
    </source>
</evidence>
<evidence type="ECO:0000256" key="1">
    <source>
        <dbReference type="SAM" id="SignalP"/>
    </source>
</evidence>
<evidence type="ECO:0000259" key="2">
    <source>
        <dbReference type="Pfam" id="PF11845"/>
    </source>
</evidence>
<dbReference type="Proteomes" id="UP000198519">
    <property type="component" value="Unassembled WGS sequence"/>
</dbReference>
<organism evidence="3 4">
    <name type="scientific">Marinobacter zhejiangensis</name>
    <dbReference type="NCBI Taxonomy" id="488535"/>
    <lineage>
        <taxon>Bacteria</taxon>
        <taxon>Pseudomonadati</taxon>
        <taxon>Pseudomonadota</taxon>
        <taxon>Gammaproteobacteria</taxon>
        <taxon>Pseudomonadales</taxon>
        <taxon>Marinobacteraceae</taxon>
        <taxon>Marinobacter</taxon>
    </lineage>
</organism>
<protein>
    <recommendedName>
        <fullName evidence="2">Tll0287-like domain-containing protein</fullName>
    </recommendedName>
</protein>
<dbReference type="Pfam" id="PF11845">
    <property type="entry name" value="Tll0287-like"/>
    <property type="match status" value="1"/>
</dbReference>
<proteinExistence type="predicted"/>
<reference evidence="4" key="1">
    <citation type="submission" date="2016-10" db="EMBL/GenBank/DDBJ databases">
        <authorList>
            <person name="Varghese N."/>
            <person name="Submissions S."/>
        </authorList>
    </citation>
    <scope>NUCLEOTIDE SEQUENCE [LARGE SCALE GENOMIC DNA]</scope>
    <source>
        <strain evidence="4">CGMCC 1.7061</strain>
    </source>
</reference>
<dbReference type="InterPro" id="IPR021796">
    <property type="entry name" value="Tll0287-like_dom"/>
</dbReference>
<name>A0A1I4L255_9GAMM</name>
<accession>A0A1I4L255</accession>
<feature type="domain" description="Tll0287-like" evidence="2">
    <location>
        <begin position="22"/>
        <end position="184"/>
    </location>
</feature>
<keyword evidence="4" id="KW-1185">Reference proteome</keyword>
<dbReference type="STRING" id="488535.SAMN04487963_0220"/>
<gene>
    <name evidence="3" type="ORF">SAMN04487963_0220</name>
</gene>
<evidence type="ECO:0000313" key="3">
    <source>
        <dbReference type="EMBL" id="SFL85108.1"/>
    </source>
</evidence>
<dbReference type="AlphaFoldDB" id="A0A1I4L255"/>
<dbReference type="EMBL" id="FOUE01000001">
    <property type="protein sequence ID" value="SFL85108.1"/>
    <property type="molecule type" value="Genomic_DNA"/>
</dbReference>
<feature type="chain" id="PRO_5011699250" description="Tll0287-like domain-containing protein" evidence="1">
    <location>
        <begin position="24"/>
        <end position="191"/>
    </location>
</feature>
<dbReference type="RefSeq" id="WP_245749832.1">
    <property type="nucleotide sequence ID" value="NZ_FOUE01000001.1"/>
</dbReference>
<keyword evidence="1" id="KW-0732">Signal</keyword>
<feature type="signal peptide" evidence="1">
    <location>
        <begin position="1"/>
        <end position="23"/>
    </location>
</feature>